<dbReference type="SUPFAM" id="SSF57625">
    <property type="entry name" value="Invertebrate chitin-binding proteins"/>
    <property type="match status" value="1"/>
</dbReference>
<sequence length="185" mass="21569">MVSHNFFSCIFLLASTAVCIVVQSTSSLKHQLKDTTLFPTYSSIPDGLSFSCNDRIPGYYADIEAQCQVWHWCHPDGPMYSFLCPNQTMFNQKYRLCDWYYNVDCPGSPDYYNINKDLYEIPQFDYLDNEDQYYDYDVLPSVHSFLPVAPCQIDHVRDNYNDECVSIFLNQIPLIQLMNGFSKIH</sequence>
<gene>
    <name evidence="3" type="ORF">MNOR_LOCUS27673</name>
</gene>
<comment type="caution">
    <text evidence="3">The sequence shown here is derived from an EMBL/GenBank/DDBJ whole genome shotgun (WGS) entry which is preliminary data.</text>
</comment>
<feature type="domain" description="Chitin-binding type-2" evidence="2">
    <location>
        <begin position="49"/>
        <end position="107"/>
    </location>
</feature>
<accession>A0AAV2RTE8</accession>
<organism evidence="3 4">
    <name type="scientific">Meganyctiphanes norvegica</name>
    <name type="common">Northern krill</name>
    <name type="synonym">Thysanopoda norvegica</name>
    <dbReference type="NCBI Taxonomy" id="48144"/>
    <lineage>
        <taxon>Eukaryota</taxon>
        <taxon>Metazoa</taxon>
        <taxon>Ecdysozoa</taxon>
        <taxon>Arthropoda</taxon>
        <taxon>Crustacea</taxon>
        <taxon>Multicrustacea</taxon>
        <taxon>Malacostraca</taxon>
        <taxon>Eumalacostraca</taxon>
        <taxon>Eucarida</taxon>
        <taxon>Euphausiacea</taxon>
        <taxon>Euphausiidae</taxon>
        <taxon>Meganyctiphanes</taxon>
    </lineage>
</organism>
<feature type="chain" id="PRO_5043618166" description="Chitin-binding type-2 domain-containing protein" evidence="1">
    <location>
        <begin position="28"/>
        <end position="185"/>
    </location>
</feature>
<keyword evidence="1" id="KW-0732">Signal</keyword>
<dbReference type="InterPro" id="IPR002557">
    <property type="entry name" value="Chitin-bd_dom"/>
</dbReference>
<evidence type="ECO:0000256" key="1">
    <source>
        <dbReference type="SAM" id="SignalP"/>
    </source>
</evidence>
<dbReference type="GO" id="GO:0008061">
    <property type="term" value="F:chitin binding"/>
    <property type="evidence" value="ECO:0007669"/>
    <property type="project" value="InterPro"/>
</dbReference>
<dbReference type="AlphaFoldDB" id="A0AAV2RTE8"/>
<reference evidence="3 4" key="1">
    <citation type="submission" date="2024-05" db="EMBL/GenBank/DDBJ databases">
        <authorList>
            <person name="Wallberg A."/>
        </authorList>
    </citation>
    <scope>NUCLEOTIDE SEQUENCE [LARGE SCALE GENOMIC DNA]</scope>
</reference>
<evidence type="ECO:0000313" key="3">
    <source>
        <dbReference type="EMBL" id="CAL4135564.1"/>
    </source>
</evidence>
<dbReference type="EMBL" id="CAXKWB010029479">
    <property type="protein sequence ID" value="CAL4135564.1"/>
    <property type="molecule type" value="Genomic_DNA"/>
</dbReference>
<dbReference type="InterPro" id="IPR036508">
    <property type="entry name" value="Chitin-bd_dom_sf"/>
</dbReference>
<name>A0AAV2RTE8_MEGNR</name>
<dbReference type="Gene3D" id="2.170.140.10">
    <property type="entry name" value="Chitin binding domain"/>
    <property type="match status" value="1"/>
</dbReference>
<feature type="signal peptide" evidence="1">
    <location>
        <begin position="1"/>
        <end position="27"/>
    </location>
</feature>
<evidence type="ECO:0000259" key="2">
    <source>
        <dbReference type="PROSITE" id="PS50940"/>
    </source>
</evidence>
<dbReference type="Proteomes" id="UP001497623">
    <property type="component" value="Unassembled WGS sequence"/>
</dbReference>
<evidence type="ECO:0000313" key="4">
    <source>
        <dbReference type="Proteomes" id="UP001497623"/>
    </source>
</evidence>
<dbReference type="InterPro" id="IPR052976">
    <property type="entry name" value="Scoloptoxin-like"/>
</dbReference>
<dbReference type="GO" id="GO:0005576">
    <property type="term" value="C:extracellular region"/>
    <property type="evidence" value="ECO:0007669"/>
    <property type="project" value="InterPro"/>
</dbReference>
<dbReference type="PANTHER" id="PTHR22933">
    <property type="entry name" value="FI18007P1-RELATED"/>
    <property type="match status" value="1"/>
</dbReference>
<dbReference type="Pfam" id="PF01607">
    <property type="entry name" value="CBM_14"/>
    <property type="match status" value="1"/>
</dbReference>
<keyword evidence="4" id="KW-1185">Reference proteome</keyword>
<dbReference type="PANTHER" id="PTHR22933:SF43">
    <property type="entry name" value="LP10131P"/>
    <property type="match status" value="1"/>
</dbReference>
<protein>
    <recommendedName>
        <fullName evidence="2">Chitin-binding type-2 domain-containing protein</fullName>
    </recommendedName>
</protein>
<dbReference type="PROSITE" id="PS50940">
    <property type="entry name" value="CHIT_BIND_II"/>
    <property type="match status" value="1"/>
</dbReference>
<proteinExistence type="predicted"/>
<dbReference type="SMART" id="SM00494">
    <property type="entry name" value="ChtBD2"/>
    <property type="match status" value="1"/>
</dbReference>